<name>A0A1V9YKE3_ACHHY</name>
<dbReference type="OrthoDB" id="184751at2759"/>
<keyword evidence="2 3" id="KW-0040">ANK repeat</keyword>
<dbReference type="SUPFAM" id="SSF48403">
    <property type="entry name" value="Ankyrin repeat"/>
    <property type="match status" value="1"/>
</dbReference>
<protein>
    <submittedName>
        <fullName evidence="4">Uncharacterized protein</fullName>
    </submittedName>
</protein>
<dbReference type="PANTHER" id="PTHR24126:SF14">
    <property type="entry name" value="ANK_REP_REGION DOMAIN-CONTAINING PROTEIN"/>
    <property type="match status" value="1"/>
</dbReference>
<evidence type="ECO:0000256" key="2">
    <source>
        <dbReference type="ARBA" id="ARBA00023043"/>
    </source>
</evidence>
<reference evidence="4 5" key="1">
    <citation type="journal article" date="2014" name="Genome Biol. Evol.">
        <title>The secreted proteins of Achlya hypogyna and Thraustotheca clavata identify the ancestral oomycete secretome and reveal gene acquisitions by horizontal gene transfer.</title>
        <authorList>
            <person name="Misner I."/>
            <person name="Blouin N."/>
            <person name="Leonard G."/>
            <person name="Richards T.A."/>
            <person name="Lane C.E."/>
        </authorList>
    </citation>
    <scope>NUCLEOTIDE SEQUENCE [LARGE SCALE GENOMIC DNA]</scope>
    <source>
        <strain evidence="4 5">ATCC 48635</strain>
    </source>
</reference>
<gene>
    <name evidence="4" type="ORF">ACHHYP_10876</name>
</gene>
<evidence type="ECO:0000256" key="3">
    <source>
        <dbReference type="PROSITE-ProRule" id="PRU00023"/>
    </source>
</evidence>
<evidence type="ECO:0000256" key="1">
    <source>
        <dbReference type="ARBA" id="ARBA00022737"/>
    </source>
</evidence>
<keyword evidence="1" id="KW-0677">Repeat</keyword>
<evidence type="ECO:0000313" key="5">
    <source>
        <dbReference type="Proteomes" id="UP000243579"/>
    </source>
</evidence>
<dbReference type="PANTHER" id="PTHR24126">
    <property type="entry name" value="ANKYRIN REPEAT, PH AND SEC7 DOMAIN CONTAINING PROTEIN SECG-RELATED"/>
    <property type="match status" value="1"/>
</dbReference>
<dbReference type="EMBL" id="JNBR01001525">
    <property type="protein sequence ID" value="OQR86167.1"/>
    <property type="molecule type" value="Genomic_DNA"/>
</dbReference>
<organism evidence="4 5">
    <name type="scientific">Achlya hypogyna</name>
    <name type="common">Oomycete</name>
    <name type="synonym">Protoachlya hypogyna</name>
    <dbReference type="NCBI Taxonomy" id="1202772"/>
    <lineage>
        <taxon>Eukaryota</taxon>
        <taxon>Sar</taxon>
        <taxon>Stramenopiles</taxon>
        <taxon>Oomycota</taxon>
        <taxon>Saprolegniomycetes</taxon>
        <taxon>Saprolegniales</taxon>
        <taxon>Achlyaceae</taxon>
        <taxon>Achlya</taxon>
    </lineage>
</organism>
<accession>A0A1V9YKE3</accession>
<dbReference type="GO" id="GO:0006357">
    <property type="term" value="P:regulation of transcription by RNA polymerase II"/>
    <property type="evidence" value="ECO:0007669"/>
    <property type="project" value="TreeGrafter"/>
</dbReference>
<dbReference type="PROSITE" id="PS50088">
    <property type="entry name" value="ANK_REPEAT"/>
    <property type="match status" value="1"/>
</dbReference>
<dbReference type="AlphaFoldDB" id="A0A1V9YKE3"/>
<feature type="repeat" description="ANK" evidence="3">
    <location>
        <begin position="46"/>
        <end position="78"/>
    </location>
</feature>
<proteinExistence type="predicted"/>
<comment type="caution">
    <text evidence="4">The sequence shown here is derived from an EMBL/GenBank/DDBJ whole genome shotgun (WGS) entry which is preliminary data.</text>
</comment>
<dbReference type="InterPro" id="IPR002110">
    <property type="entry name" value="Ankyrin_rpt"/>
</dbReference>
<sequence length="90" mass="9818">MWWGSTSEHQPGRSLLDAAREGGTDRVQKLLRDGADVGHCCENSQDGRTPLHVAAYGGHTNVVKLLLDAKSDVNAREKVGLLQHLTTSRK</sequence>
<dbReference type="Pfam" id="PF12796">
    <property type="entry name" value="Ank_2"/>
    <property type="match status" value="1"/>
</dbReference>
<dbReference type="STRING" id="1202772.A0A1V9YKE3"/>
<dbReference type="InterPro" id="IPR036770">
    <property type="entry name" value="Ankyrin_rpt-contain_sf"/>
</dbReference>
<dbReference type="PROSITE" id="PS50297">
    <property type="entry name" value="ANK_REP_REGION"/>
    <property type="match status" value="1"/>
</dbReference>
<keyword evidence="5" id="KW-1185">Reference proteome</keyword>
<evidence type="ECO:0000313" key="4">
    <source>
        <dbReference type="EMBL" id="OQR86167.1"/>
    </source>
</evidence>
<dbReference type="Proteomes" id="UP000243579">
    <property type="component" value="Unassembled WGS sequence"/>
</dbReference>
<dbReference type="GO" id="GO:0005634">
    <property type="term" value="C:nucleus"/>
    <property type="evidence" value="ECO:0007669"/>
    <property type="project" value="TreeGrafter"/>
</dbReference>
<dbReference type="SMART" id="SM00248">
    <property type="entry name" value="ANK"/>
    <property type="match status" value="1"/>
</dbReference>
<dbReference type="GO" id="GO:0061629">
    <property type="term" value="F:RNA polymerase II-specific DNA-binding transcription factor binding"/>
    <property type="evidence" value="ECO:0007669"/>
    <property type="project" value="TreeGrafter"/>
</dbReference>
<dbReference type="Gene3D" id="1.25.40.20">
    <property type="entry name" value="Ankyrin repeat-containing domain"/>
    <property type="match status" value="1"/>
</dbReference>